<dbReference type="PANTHER" id="PTHR10961:SF7">
    <property type="entry name" value="FAD DEPENDENT OXIDOREDUCTASE DOMAIN-CONTAINING PROTEIN"/>
    <property type="match status" value="1"/>
</dbReference>
<dbReference type="PANTHER" id="PTHR10961">
    <property type="entry name" value="PEROXISOMAL SARCOSINE OXIDASE"/>
    <property type="match status" value="1"/>
</dbReference>
<evidence type="ECO:0000313" key="7">
    <source>
        <dbReference type="Proteomes" id="UP000258927"/>
    </source>
</evidence>
<dbReference type="RefSeq" id="WP_117395258.1">
    <property type="nucleotide sequence ID" value="NZ_CP021330.1"/>
</dbReference>
<keyword evidence="7" id="KW-1185">Reference proteome</keyword>
<dbReference type="AlphaFoldDB" id="A0A2R4MCV6"/>
<name>A0A2R4MCV6_9HYPH</name>
<comment type="cofactor">
    <cofactor evidence="1">
        <name>FAD</name>
        <dbReference type="ChEBI" id="CHEBI:57692"/>
    </cofactor>
</comment>
<keyword evidence="3" id="KW-0274">FAD</keyword>
<evidence type="ECO:0000256" key="3">
    <source>
        <dbReference type="ARBA" id="ARBA00022827"/>
    </source>
</evidence>
<dbReference type="Proteomes" id="UP000258927">
    <property type="component" value="Chromosome"/>
</dbReference>
<gene>
    <name evidence="6" type="ORF">MXMO3_01178</name>
</gene>
<feature type="domain" description="FAD dependent oxidoreductase" evidence="5">
    <location>
        <begin position="5"/>
        <end position="369"/>
    </location>
</feature>
<dbReference type="SUPFAM" id="SSF54373">
    <property type="entry name" value="FAD-linked reductases, C-terminal domain"/>
    <property type="match status" value="1"/>
</dbReference>
<dbReference type="STRING" id="1122213.GCA_000423365_01618"/>
<evidence type="ECO:0000259" key="5">
    <source>
        <dbReference type="Pfam" id="PF01266"/>
    </source>
</evidence>
<accession>A0A2R4MCV6</accession>
<dbReference type="NCBIfam" id="NF008425">
    <property type="entry name" value="PRK11259.1"/>
    <property type="match status" value="1"/>
</dbReference>
<dbReference type="InterPro" id="IPR006076">
    <property type="entry name" value="FAD-dep_OxRdtase"/>
</dbReference>
<dbReference type="SUPFAM" id="SSF51905">
    <property type="entry name" value="FAD/NAD(P)-binding domain"/>
    <property type="match status" value="1"/>
</dbReference>
<evidence type="ECO:0000256" key="1">
    <source>
        <dbReference type="ARBA" id="ARBA00001974"/>
    </source>
</evidence>
<dbReference type="EMBL" id="CP021330">
    <property type="protein sequence ID" value="AVX03709.1"/>
    <property type="molecule type" value="Genomic_DNA"/>
</dbReference>
<evidence type="ECO:0000256" key="4">
    <source>
        <dbReference type="ARBA" id="ARBA00023002"/>
    </source>
</evidence>
<proteinExistence type="predicted"/>
<dbReference type="Pfam" id="PF01266">
    <property type="entry name" value="DAO"/>
    <property type="match status" value="1"/>
</dbReference>
<dbReference type="KEGG" id="mmyr:MXMO3_01178"/>
<dbReference type="GO" id="GO:0008115">
    <property type="term" value="F:sarcosine oxidase activity"/>
    <property type="evidence" value="ECO:0007669"/>
    <property type="project" value="TreeGrafter"/>
</dbReference>
<evidence type="ECO:0000256" key="2">
    <source>
        <dbReference type="ARBA" id="ARBA00022630"/>
    </source>
</evidence>
<dbReference type="InterPro" id="IPR045170">
    <property type="entry name" value="MTOX"/>
</dbReference>
<dbReference type="Gene3D" id="3.30.9.10">
    <property type="entry name" value="D-Amino Acid Oxidase, subunit A, domain 2"/>
    <property type="match status" value="1"/>
</dbReference>
<dbReference type="GO" id="GO:0050660">
    <property type="term" value="F:flavin adenine dinucleotide binding"/>
    <property type="evidence" value="ECO:0007669"/>
    <property type="project" value="InterPro"/>
</dbReference>
<organism evidence="6 7">
    <name type="scientific">Maritalea myrionectae</name>
    <dbReference type="NCBI Taxonomy" id="454601"/>
    <lineage>
        <taxon>Bacteria</taxon>
        <taxon>Pseudomonadati</taxon>
        <taxon>Pseudomonadota</taxon>
        <taxon>Alphaproteobacteria</taxon>
        <taxon>Hyphomicrobiales</taxon>
        <taxon>Devosiaceae</taxon>
        <taxon>Maritalea</taxon>
    </lineage>
</organism>
<dbReference type="InterPro" id="IPR036188">
    <property type="entry name" value="FAD/NAD-bd_sf"/>
</dbReference>
<reference evidence="6 7" key="1">
    <citation type="submission" date="2017-05" db="EMBL/GenBank/DDBJ databases">
        <title>Genome Analysis of Maritalea myrionectae HL2708#5.</title>
        <authorList>
            <consortium name="Cotde Inc.-PKNU"/>
            <person name="Jang D."/>
            <person name="Oh H.-M."/>
        </authorList>
    </citation>
    <scope>NUCLEOTIDE SEQUENCE [LARGE SCALE GENOMIC DNA]</scope>
    <source>
        <strain evidence="6 7">HL2708#5</strain>
    </source>
</reference>
<keyword evidence="2" id="KW-0285">Flavoprotein</keyword>
<keyword evidence="4" id="KW-0560">Oxidoreductase</keyword>
<protein>
    <submittedName>
        <fullName evidence="6">Sarcosine oxidase</fullName>
    </submittedName>
</protein>
<dbReference type="Gene3D" id="3.50.50.60">
    <property type="entry name" value="FAD/NAD(P)-binding domain"/>
    <property type="match status" value="1"/>
</dbReference>
<evidence type="ECO:0000313" key="6">
    <source>
        <dbReference type="EMBL" id="AVX03709.1"/>
    </source>
</evidence>
<sequence length="390" mass="43528">MQHYDVIVVGLGAMGSAAAFQLAKSGTKVLGLDQHTPPHIHGSTHGESRLTRQAIGEGFAYVPFALRAHEIWREIEAETGEKLLNEIGAVMISSDQSDQATAKKGFLATTEAAAKKFDIQHEMLTPAEVRSRFPNFLISDNEHAYFEPGAGYLRAEQCVDNQLKLAEKYGADLRYGQVVGEIMPQADGAVNVRTQQETFSAAKVILSAGPWVRSFLHPKWHDIFQPTRQVLHWLDIEKDHQSAWENSPAFAWPHGEEPDDFFYGMPSLAAPHQFKMASEFYGAPTLPEETNREVSRAEQDEFFRRHPKDRLLGLNPNVVRSATCLYTAAPDGQFIMDDHPDMENVFLVSPCSGHGFKHSAAIGEMLAQLMTKGETSYDISPFKLSRFNRV</sequence>